<organism evidence="12 13">
    <name type="scientific">Galemys pyrenaicus</name>
    <name type="common">Iberian desman</name>
    <name type="synonym">Pyrenean desman</name>
    <dbReference type="NCBI Taxonomy" id="202257"/>
    <lineage>
        <taxon>Eukaryota</taxon>
        <taxon>Metazoa</taxon>
        <taxon>Chordata</taxon>
        <taxon>Craniata</taxon>
        <taxon>Vertebrata</taxon>
        <taxon>Euteleostomi</taxon>
        <taxon>Mammalia</taxon>
        <taxon>Eutheria</taxon>
        <taxon>Laurasiatheria</taxon>
        <taxon>Eulipotyphla</taxon>
        <taxon>Talpidae</taxon>
        <taxon>Galemys</taxon>
    </lineage>
</organism>
<protein>
    <submittedName>
        <fullName evidence="12">Beta-1,3-galactosyl-O-glycosyl-glycoprotein beta-1,6-N-acetylglucosaminyltransferase</fullName>
    </submittedName>
</protein>
<evidence type="ECO:0000256" key="2">
    <source>
        <dbReference type="ARBA" id="ARBA00004922"/>
    </source>
</evidence>
<comment type="similarity">
    <text evidence="11">Belongs to the glycosyltransferase 14 family.</text>
</comment>
<dbReference type="PANTHER" id="PTHR19297:SF96">
    <property type="entry name" value="BETA-1,3-GALACTOSYL-O-GLYCOSYL-GLYCOPROTEIN BETA-1,6-N-ACETYLGLUCOSAMINYLTRANSFERASE"/>
    <property type="match status" value="1"/>
</dbReference>
<keyword evidence="10" id="KW-0325">Glycoprotein</keyword>
<keyword evidence="7" id="KW-1133">Transmembrane helix</keyword>
<dbReference type="EMBL" id="JAGFMF010011592">
    <property type="protein sequence ID" value="KAG8519834.1"/>
    <property type="molecule type" value="Genomic_DNA"/>
</dbReference>
<keyword evidence="13" id="KW-1185">Reference proteome</keyword>
<proteinExistence type="inferred from homology"/>
<dbReference type="InterPro" id="IPR003406">
    <property type="entry name" value="Glyco_trans_14"/>
</dbReference>
<accession>A0A8J6DTA5</accession>
<evidence type="ECO:0000256" key="4">
    <source>
        <dbReference type="ARBA" id="ARBA00022679"/>
    </source>
</evidence>
<evidence type="ECO:0000256" key="9">
    <source>
        <dbReference type="ARBA" id="ARBA00023136"/>
    </source>
</evidence>
<name>A0A8J6DTA5_GALPY</name>
<keyword evidence="5" id="KW-0812">Transmembrane</keyword>
<dbReference type="AlphaFoldDB" id="A0A8J6DTA5"/>
<dbReference type="PANTHER" id="PTHR19297">
    <property type="entry name" value="GLYCOSYLTRANSFERASE 14 FAMILY MEMBER"/>
    <property type="match status" value="1"/>
</dbReference>
<comment type="subcellular location">
    <subcellularLocation>
        <location evidence="1">Golgi apparatus membrane</location>
        <topology evidence="1">Single-pass type II membrane protein</topology>
    </subcellularLocation>
</comment>
<evidence type="ECO:0000256" key="3">
    <source>
        <dbReference type="ARBA" id="ARBA00022676"/>
    </source>
</evidence>
<dbReference type="GO" id="GO:0003829">
    <property type="term" value="F:beta-1,3-galactosyl-O-glycosyl-glycoprotein beta-1,6-N-acetylglucosaminyltransferase activity"/>
    <property type="evidence" value="ECO:0007669"/>
    <property type="project" value="TreeGrafter"/>
</dbReference>
<evidence type="ECO:0000256" key="7">
    <source>
        <dbReference type="ARBA" id="ARBA00022989"/>
    </source>
</evidence>
<evidence type="ECO:0000256" key="6">
    <source>
        <dbReference type="ARBA" id="ARBA00022968"/>
    </source>
</evidence>
<keyword evidence="9" id="KW-0472">Membrane</keyword>
<dbReference type="OrthoDB" id="2019572at2759"/>
<dbReference type="Proteomes" id="UP000700334">
    <property type="component" value="Unassembled WGS sequence"/>
</dbReference>
<keyword evidence="3" id="KW-0328">Glycosyltransferase</keyword>
<dbReference type="Pfam" id="PF02485">
    <property type="entry name" value="Branch"/>
    <property type="match status" value="1"/>
</dbReference>
<keyword evidence="6" id="KW-0735">Signal-anchor</keyword>
<evidence type="ECO:0000256" key="10">
    <source>
        <dbReference type="ARBA" id="ARBA00023180"/>
    </source>
</evidence>
<evidence type="ECO:0000313" key="13">
    <source>
        <dbReference type="Proteomes" id="UP000700334"/>
    </source>
</evidence>
<comment type="pathway">
    <text evidence="2">Protein modification; protein glycosylation.</text>
</comment>
<evidence type="ECO:0000256" key="8">
    <source>
        <dbReference type="ARBA" id="ARBA00023034"/>
    </source>
</evidence>
<comment type="caution">
    <text evidence="12">The sequence shown here is derived from an EMBL/GenBank/DDBJ whole genome shotgun (WGS) entry which is preliminary data.</text>
</comment>
<evidence type="ECO:0000256" key="5">
    <source>
        <dbReference type="ARBA" id="ARBA00022692"/>
    </source>
</evidence>
<evidence type="ECO:0000256" key="1">
    <source>
        <dbReference type="ARBA" id="ARBA00004323"/>
    </source>
</evidence>
<keyword evidence="8" id="KW-0333">Golgi apparatus</keyword>
<sequence>MRTPPCAAPVRRQPRAQELRAVTLRNARAQKLLQSKTQAPLPAKLFSSTLFKSLTLDLVACGSRLGLMGCPGRDKETPMKDSWPWSQATTGAASVQKFSITTQAAAQMGLDGLSGGHAQVGPPELDTGINGRRHEDARTVKTNRQNCKDQLTDSTRERRSSREAYLRFSGAWFCGFYKGALFRVNTLKHVCCAERIHQKPEFVSVGHIELDAENPDSNINCTKVLQGDVDEIQKAKLEALTVKFRNRPRWTTDDYINMTKDCTLFIKNRKYIVEPLSKEEAEFPIAYSIVVHHKIEMLDRLLRAIYMPQNFYCIHVDKKSEKPFLAAVMGIASCLNNVFVASQLEDVVYASWSRVQADLNCMQDLYNMSADWKYLINLCGMDFPIKTNLEIVRKLKSLMGKNNLETEKMPSHKTERWKKRHIVINGKLTNTGTDKTLPPLEIPLFSGSAYFVVSRGYVGYVLKNEKIQKFIEWAKDTYSPDEYLWATIQRIPEVPGSLLLSSKYDMSDMHAIARFVKWQYFEGDVSKGAPYPPCNGVHLRSVCVFGAGDLNWFLHVHHLFANKFDTDIDLFAIQCLDEHLRHKALETLKH</sequence>
<keyword evidence="4" id="KW-0808">Transferase</keyword>
<evidence type="ECO:0000313" key="12">
    <source>
        <dbReference type="EMBL" id="KAG8519834.1"/>
    </source>
</evidence>
<dbReference type="GO" id="GO:0000139">
    <property type="term" value="C:Golgi membrane"/>
    <property type="evidence" value="ECO:0007669"/>
    <property type="project" value="UniProtKB-SubCell"/>
</dbReference>
<gene>
    <name evidence="12" type="ORF">J0S82_000845</name>
</gene>
<reference evidence="12" key="1">
    <citation type="journal article" date="2021" name="Evol. Appl.">
        <title>The genome of the Pyrenean desman and the effects of bottlenecks and inbreeding on the genomic landscape of an endangered species.</title>
        <authorList>
            <person name="Escoda L."/>
            <person name="Castresana J."/>
        </authorList>
    </citation>
    <scope>NUCLEOTIDE SEQUENCE</scope>
    <source>
        <strain evidence="12">IBE-C5619</strain>
    </source>
</reference>
<evidence type="ECO:0000256" key="11">
    <source>
        <dbReference type="ARBA" id="ARBA00038150"/>
    </source>
</evidence>